<protein>
    <submittedName>
        <fullName evidence="4">Acyl carrier protein</fullName>
    </submittedName>
</protein>
<dbReference type="AlphaFoldDB" id="A0A841T948"/>
<evidence type="ECO:0000256" key="1">
    <source>
        <dbReference type="ARBA" id="ARBA00022450"/>
    </source>
</evidence>
<accession>A0A841T948</accession>
<dbReference type="InterPro" id="IPR009081">
    <property type="entry name" value="PP-bd_ACP"/>
</dbReference>
<evidence type="ECO:0000313" key="4">
    <source>
        <dbReference type="EMBL" id="MBB6677462.1"/>
    </source>
</evidence>
<dbReference type="EMBL" id="JACJVN010000033">
    <property type="protein sequence ID" value="MBB6677462.1"/>
    <property type="molecule type" value="Genomic_DNA"/>
</dbReference>
<keyword evidence="5" id="KW-1185">Reference proteome</keyword>
<organism evidence="4 5">
    <name type="scientific">Cohnella lubricantis</name>
    <dbReference type="NCBI Taxonomy" id="2163172"/>
    <lineage>
        <taxon>Bacteria</taxon>
        <taxon>Bacillati</taxon>
        <taxon>Bacillota</taxon>
        <taxon>Bacilli</taxon>
        <taxon>Bacillales</taxon>
        <taxon>Paenibacillaceae</taxon>
        <taxon>Cohnella</taxon>
    </lineage>
</organism>
<name>A0A841T948_9BACL</name>
<dbReference type="Proteomes" id="UP000574133">
    <property type="component" value="Unassembled WGS sequence"/>
</dbReference>
<dbReference type="Pfam" id="PF00550">
    <property type="entry name" value="PP-binding"/>
    <property type="match status" value="1"/>
</dbReference>
<dbReference type="RefSeq" id="WP_185178742.1">
    <property type="nucleotide sequence ID" value="NZ_CBCSEP010000005.1"/>
</dbReference>
<dbReference type="Gene3D" id="1.10.1200.10">
    <property type="entry name" value="ACP-like"/>
    <property type="match status" value="1"/>
</dbReference>
<evidence type="ECO:0000256" key="2">
    <source>
        <dbReference type="ARBA" id="ARBA00022553"/>
    </source>
</evidence>
<gene>
    <name evidence="4" type="ORF">H4Q31_09010</name>
</gene>
<dbReference type="PROSITE" id="PS00012">
    <property type="entry name" value="PHOSPHOPANTETHEINE"/>
    <property type="match status" value="1"/>
</dbReference>
<dbReference type="PROSITE" id="PS50075">
    <property type="entry name" value="CARRIER"/>
    <property type="match status" value="1"/>
</dbReference>
<sequence>MTIVSKNQLEYSDDALKQMIIDRMNLDMEVEDLTDDIELADEGLGLDSIDLLEIASRLQKIFGISITQRNVEAFRTIGTLCEYCNRSLQENQA</sequence>
<keyword evidence="2" id="KW-0597">Phosphoprotein</keyword>
<proteinExistence type="predicted"/>
<keyword evidence="1" id="KW-0596">Phosphopantetheine</keyword>
<feature type="domain" description="Carrier" evidence="3">
    <location>
        <begin position="10"/>
        <end position="88"/>
    </location>
</feature>
<reference evidence="4 5" key="1">
    <citation type="submission" date="2020-08" db="EMBL/GenBank/DDBJ databases">
        <title>Cohnella phylogeny.</title>
        <authorList>
            <person name="Dunlap C."/>
        </authorList>
    </citation>
    <scope>NUCLEOTIDE SEQUENCE [LARGE SCALE GENOMIC DNA]</scope>
    <source>
        <strain evidence="4 5">DSM 103658</strain>
    </source>
</reference>
<evidence type="ECO:0000259" key="3">
    <source>
        <dbReference type="PROSITE" id="PS50075"/>
    </source>
</evidence>
<dbReference type="InterPro" id="IPR006162">
    <property type="entry name" value="Ppantetheine_attach_site"/>
</dbReference>
<dbReference type="SUPFAM" id="SSF47336">
    <property type="entry name" value="ACP-like"/>
    <property type="match status" value="1"/>
</dbReference>
<comment type="caution">
    <text evidence="4">The sequence shown here is derived from an EMBL/GenBank/DDBJ whole genome shotgun (WGS) entry which is preliminary data.</text>
</comment>
<dbReference type="InterPro" id="IPR036736">
    <property type="entry name" value="ACP-like_sf"/>
</dbReference>
<evidence type="ECO:0000313" key="5">
    <source>
        <dbReference type="Proteomes" id="UP000574133"/>
    </source>
</evidence>